<evidence type="ECO:0000256" key="7">
    <source>
        <dbReference type="ARBA" id="ARBA00023136"/>
    </source>
</evidence>
<dbReference type="GO" id="GO:0090529">
    <property type="term" value="P:cell septum assembly"/>
    <property type="evidence" value="ECO:0007669"/>
    <property type="project" value="InterPro"/>
</dbReference>
<dbReference type="Proteomes" id="UP000199382">
    <property type="component" value="Unassembled WGS sequence"/>
</dbReference>
<keyword evidence="4 9" id="KW-0132">Cell division</keyword>
<comment type="subcellular location">
    <subcellularLocation>
        <location evidence="9">Cell inner membrane</location>
        <topology evidence="9">Single-pass type II membrane protein</topology>
    </subcellularLocation>
    <subcellularLocation>
        <location evidence="1">Membrane</location>
    </subcellularLocation>
    <text evidence="9">Localizes to the division septum.</text>
</comment>
<dbReference type="PROSITE" id="PS51779">
    <property type="entry name" value="POTRA"/>
    <property type="match status" value="1"/>
</dbReference>
<keyword evidence="2 9" id="KW-1003">Cell membrane</keyword>
<reference evidence="11 12" key="1">
    <citation type="submission" date="2016-10" db="EMBL/GenBank/DDBJ databases">
        <authorList>
            <person name="de Groot N.N."/>
        </authorList>
    </citation>
    <scope>NUCLEOTIDE SEQUENCE [LARGE SCALE GENOMIC DNA]</scope>
    <source>
        <strain evidence="11 12">DSM 25294</strain>
    </source>
</reference>
<keyword evidence="7 9" id="KW-0472">Membrane</keyword>
<gene>
    <name evidence="9" type="primary">ftsQ</name>
    <name evidence="11" type="ORF">SAMN04488026_102751</name>
</gene>
<dbReference type="GO" id="GO:0005886">
    <property type="term" value="C:plasma membrane"/>
    <property type="evidence" value="ECO:0007669"/>
    <property type="project" value="UniProtKB-SubCell"/>
</dbReference>
<dbReference type="Gene3D" id="3.40.50.11690">
    <property type="entry name" value="Cell division protein FtsQ/DivIB"/>
    <property type="match status" value="1"/>
</dbReference>
<dbReference type="PANTHER" id="PTHR35851">
    <property type="entry name" value="CELL DIVISION PROTEIN FTSQ"/>
    <property type="match status" value="1"/>
</dbReference>
<dbReference type="InterPro" id="IPR045335">
    <property type="entry name" value="FtsQ_C_sf"/>
</dbReference>
<name>A0A1G8XWE6_9RHOB</name>
<sequence>MQSVSPPQHDPAPSRWSYRIHRWWLTPFYRRLLRVGVPALTMVGAVVWYVSDEARVTQITDAVSEAREAIEERPEFMVRVMSVEGASNELAEAVRNELALRLPMSSFEMDLDAMRQTVKKFNAVADANLRVRPGGVLAVEITERQPAVLWRHADGLSLLDAEGNMVAGASLRADWPDLPLVAGEGAEREIPEALALIAAAAPLKDRFRGLVRMGERRWDAVLDRGQRLLLPEKQPVAALERLIALDKGRDMLQRDITIVDFRNPRRPTVRLNTNAVHELRNIRDTESGGQPE</sequence>
<dbReference type="Pfam" id="PF03799">
    <property type="entry name" value="FtsQ_DivIB_C"/>
    <property type="match status" value="1"/>
</dbReference>
<feature type="domain" description="POTRA" evidence="10">
    <location>
        <begin position="76"/>
        <end position="144"/>
    </location>
</feature>
<keyword evidence="3 9" id="KW-0997">Cell inner membrane</keyword>
<evidence type="ECO:0000256" key="5">
    <source>
        <dbReference type="ARBA" id="ARBA00022692"/>
    </source>
</evidence>
<dbReference type="AlphaFoldDB" id="A0A1G8XWE6"/>
<dbReference type="GO" id="GO:0032153">
    <property type="term" value="C:cell division site"/>
    <property type="evidence" value="ECO:0007669"/>
    <property type="project" value="UniProtKB-UniRule"/>
</dbReference>
<dbReference type="InterPro" id="IPR005548">
    <property type="entry name" value="Cell_div_FtsQ/DivIB_C"/>
</dbReference>
<evidence type="ECO:0000259" key="10">
    <source>
        <dbReference type="PROSITE" id="PS51779"/>
    </source>
</evidence>
<dbReference type="InterPro" id="IPR034746">
    <property type="entry name" value="POTRA"/>
</dbReference>
<accession>A0A1G8XWE6</accession>
<dbReference type="STRING" id="571298.SAMN04488026_102751"/>
<evidence type="ECO:0000256" key="8">
    <source>
        <dbReference type="ARBA" id="ARBA00023306"/>
    </source>
</evidence>
<comment type="function">
    <text evidence="9">Essential cell division protein.</text>
</comment>
<evidence type="ECO:0000256" key="3">
    <source>
        <dbReference type="ARBA" id="ARBA00022519"/>
    </source>
</evidence>
<dbReference type="Pfam" id="PF08478">
    <property type="entry name" value="POTRA_1"/>
    <property type="match status" value="1"/>
</dbReference>
<dbReference type="PANTHER" id="PTHR35851:SF1">
    <property type="entry name" value="CELL DIVISION PROTEIN FTSQ"/>
    <property type="match status" value="1"/>
</dbReference>
<evidence type="ECO:0000256" key="1">
    <source>
        <dbReference type="ARBA" id="ARBA00004370"/>
    </source>
</evidence>
<keyword evidence="8 9" id="KW-0131">Cell cycle</keyword>
<evidence type="ECO:0000256" key="6">
    <source>
        <dbReference type="ARBA" id="ARBA00022989"/>
    </source>
</evidence>
<evidence type="ECO:0000313" key="11">
    <source>
        <dbReference type="EMBL" id="SDJ94796.1"/>
    </source>
</evidence>
<keyword evidence="12" id="KW-1185">Reference proteome</keyword>
<evidence type="ECO:0000256" key="4">
    <source>
        <dbReference type="ARBA" id="ARBA00022618"/>
    </source>
</evidence>
<evidence type="ECO:0000313" key="12">
    <source>
        <dbReference type="Proteomes" id="UP000199382"/>
    </source>
</evidence>
<dbReference type="OrthoDB" id="9783091at2"/>
<protein>
    <recommendedName>
        <fullName evidence="9">Cell division protein FtsQ</fullName>
    </recommendedName>
</protein>
<organism evidence="11 12">
    <name type="scientific">Aliiruegeria lutimaris</name>
    <dbReference type="NCBI Taxonomy" id="571298"/>
    <lineage>
        <taxon>Bacteria</taxon>
        <taxon>Pseudomonadati</taxon>
        <taxon>Pseudomonadota</taxon>
        <taxon>Alphaproteobacteria</taxon>
        <taxon>Rhodobacterales</taxon>
        <taxon>Roseobacteraceae</taxon>
        <taxon>Aliiruegeria</taxon>
    </lineage>
</organism>
<comment type="similarity">
    <text evidence="9">Belongs to the FtsQ/DivIB family. FtsQ subfamily.</text>
</comment>
<proteinExistence type="inferred from homology"/>
<keyword evidence="5 9" id="KW-0812">Transmembrane</keyword>
<dbReference type="HAMAP" id="MF_00911">
    <property type="entry name" value="FtsQ_subfam"/>
    <property type="match status" value="1"/>
</dbReference>
<dbReference type="EMBL" id="FNEK01000027">
    <property type="protein sequence ID" value="SDJ94796.1"/>
    <property type="molecule type" value="Genomic_DNA"/>
</dbReference>
<dbReference type="InterPro" id="IPR026579">
    <property type="entry name" value="FtsQ"/>
</dbReference>
<dbReference type="InterPro" id="IPR013685">
    <property type="entry name" value="POTRA_FtsQ_type"/>
</dbReference>
<dbReference type="RefSeq" id="WP_093157109.1">
    <property type="nucleotide sequence ID" value="NZ_FNEK01000027.1"/>
</dbReference>
<dbReference type="GO" id="GO:0043093">
    <property type="term" value="P:FtsZ-dependent cytokinesis"/>
    <property type="evidence" value="ECO:0007669"/>
    <property type="project" value="UniProtKB-UniRule"/>
</dbReference>
<keyword evidence="6 9" id="KW-1133">Transmembrane helix</keyword>
<evidence type="ECO:0000256" key="2">
    <source>
        <dbReference type="ARBA" id="ARBA00022475"/>
    </source>
</evidence>
<evidence type="ECO:0000256" key="9">
    <source>
        <dbReference type="HAMAP-Rule" id="MF_00911"/>
    </source>
</evidence>